<dbReference type="Gene3D" id="6.10.250.690">
    <property type="match status" value="1"/>
</dbReference>
<feature type="modified residue" description="4-aspartylphosphate" evidence="2">
    <location>
        <position position="53"/>
    </location>
</feature>
<comment type="caution">
    <text evidence="6">The sequence shown here is derived from an EMBL/GenBank/DDBJ whole genome shotgun (WGS) entry which is preliminary data.</text>
</comment>
<accession>A0A2A4I256</accession>
<evidence type="ECO:0000259" key="5">
    <source>
        <dbReference type="PROSITE" id="PS51755"/>
    </source>
</evidence>
<dbReference type="AlphaFoldDB" id="A0A2A4I256"/>
<keyword evidence="2" id="KW-0597">Phosphoprotein</keyword>
<dbReference type="Pfam" id="PF00072">
    <property type="entry name" value="Response_reg"/>
    <property type="match status" value="1"/>
</dbReference>
<dbReference type="GO" id="GO:0032993">
    <property type="term" value="C:protein-DNA complex"/>
    <property type="evidence" value="ECO:0007669"/>
    <property type="project" value="TreeGrafter"/>
</dbReference>
<dbReference type="GO" id="GO:0000976">
    <property type="term" value="F:transcription cis-regulatory region binding"/>
    <property type="evidence" value="ECO:0007669"/>
    <property type="project" value="TreeGrafter"/>
</dbReference>
<keyword evidence="1 3" id="KW-0238">DNA-binding</keyword>
<dbReference type="SMART" id="SM00862">
    <property type="entry name" value="Trans_reg_C"/>
    <property type="match status" value="1"/>
</dbReference>
<evidence type="ECO:0000256" key="3">
    <source>
        <dbReference type="PROSITE-ProRule" id="PRU01091"/>
    </source>
</evidence>
<dbReference type="PROSITE" id="PS50110">
    <property type="entry name" value="RESPONSE_REGULATORY"/>
    <property type="match status" value="1"/>
</dbReference>
<dbReference type="InterPro" id="IPR011006">
    <property type="entry name" value="CheY-like_superfamily"/>
</dbReference>
<protein>
    <submittedName>
        <fullName evidence="6">DNA-binding response regulator</fullName>
    </submittedName>
</protein>
<name>A0A2A4I256_9SPHN</name>
<feature type="DNA-binding region" description="OmpR/PhoB-type" evidence="3">
    <location>
        <begin position="129"/>
        <end position="228"/>
    </location>
</feature>
<dbReference type="SMART" id="SM00448">
    <property type="entry name" value="REC"/>
    <property type="match status" value="1"/>
</dbReference>
<evidence type="ECO:0000259" key="4">
    <source>
        <dbReference type="PROSITE" id="PS50110"/>
    </source>
</evidence>
<dbReference type="CDD" id="cd00383">
    <property type="entry name" value="trans_reg_C"/>
    <property type="match status" value="1"/>
</dbReference>
<reference evidence="6 7" key="1">
    <citation type="submission" date="2017-09" db="EMBL/GenBank/DDBJ databases">
        <title>Sphingomonas ginsenosidimutans KACC 14949, whole genome shotgun sequence.</title>
        <authorList>
            <person name="Feng G."/>
            <person name="Zhu H."/>
        </authorList>
    </citation>
    <scope>NUCLEOTIDE SEQUENCE [LARGE SCALE GENOMIC DNA]</scope>
    <source>
        <strain evidence="6 7">KACC 14949</strain>
    </source>
</reference>
<dbReference type="PROSITE" id="PS51755">
    <property type="entry name" value="OMPR_PHOB"/>
    <property type="match status" value="1"/>
</dbReference>
<dbReference type="GO" id="GO:0005829">
    <property type="term" value="C:cytosol"/>
    <property type="evidence" value="ECO:0007669"/>
    <property type="project" value="TreeGrafter"/>
</dbReference>
<evidence type="ECO:0000256" key="2">
    <source>
        <dbReference type="PROSITE-ProRule" id="PRU00169"/>
    </source>
</evidence>
<gene>
    <name evidence="6" type="ORF">COA17_00650</name>
</gene>
<organism evidence="6 7">
    <name type="scientific">Sphingomonas ginsenosidimutans</name>
    <dbReference type="NCBI Taxonomy" id="862134"/>
    <lineage>
        <taxon>Bacteria</taxon>
        <taxon>Pseudomonadati</taxon>
        <taxon>Pseudomonadota</taxon>
        <taxon>Alphaproteobacteria</taxon>
        <taxon>Sphingomonadales</taxon>
        <taxon>Sphingomonadaceae</taxon>
        <taxon>Sphingomonas</taxon>
    </lineage>
</organism>
<dbReference type="Pfam" id="PF00486">
    <property type="entry name" value="Trans_reg_C"/>
    <property type="match status" value="1"/>
</dbReference>
<dbReference type="PANTHER" id="PTHR48111:SF50">
    <property type="entry name" value="KDP OPERON TRANSCRIPTIONAL REGULATORY PROTEIN KDPE"/>
    <property type="match status" value="1"/>
</dbReference>
<dbReference type="InterPro" id="IPR001867">
    <property type="entry name" value="OmpR/PhoB-type_DNA-bd"/>
</dbReference>
<evidence type="ECO:0000313" key="7">
    <source>
        <dbReference type="Proteomes" id="UP000218784"/>
    </source>
</evidence>
<keyword evidence="7" id="KW-1185">Reference proteome</keyword>
<dbReference type="GO" id="GO:0000156">
    <property type="term" value="F:phosphorelay response regulator activity"/>
    <property type="evidence" value="ECO:0007669"/>
    <property type="project" value="TreeGrafter"/>
</dbReference>
<dbReference type="Gene3D" id="1.10.10.10">
    <property type="entry name" value="Winged helix-like DNA-binding domain superfamily/Winged helix DNA-binding domain"/>
    <property type="match status" value="1"/>
</dbReference>
<dbReference type="EMBL" id="NWVD01000001">
    <property type="protein sequence ID" value="PCG10015.1"/>
    <property type="molecule type" value="Genomic_DNA"/>
</dbReference>
<dbReference type="PANTHER" id="PTHR48111">
    <property type="entry name" value="REGULATOR OF RPOS"/>
    <property type="match status" value="1"/>
</dbReference>
<evidence type="ECO:0000313" key="6">
    <source>
        <dbReference type="EMBL" id="PCG10015.1"/>
    </source>
</evidence>
<dbReference type="InterPro" id="IPR001789">
    <property type="entry name" value="Sig_transdc_resp-reg_receiver"/>
</dbReference>
<sequence>MPARILVVDDEAAIRRLLRNTLLRAGHEVVEAGTAGDALRLAAAERPDAILLDLGLPDRDGLGIIPLLRKQGDAVILVVSAREAVEEKVTALDLGAEDYVTKPFDTEELLARLRVALRHRGPAAEAAAGKVVVRGDLAIDLDRRIVTRGGTEVHLTRKEHDVLALLTRHIGRIVTHDRLLASCWGGDEDARIEYLRIVIRNLRQKLEAPDPVGSVIANELGVGYRLRGDG</sequence>
<dbReference type="InterPro" id="IPR039420">
    <property type="entry name" value="WalR-like"/>
</dbReference>
<evidence type="ECO:0000256" key="1">
    <source>
        <dbReference type="ARBA" id="ARBA00023125"/>
    </source>
</evidence>
<dbReference type="InterPro" id="IPR036388">
    <property type="entry name" value="WH-like_DNA-bd_sf"/>
</dbReference>
<dbReference type="Gene3D" id="3.40.50.2300">
    <property type="match status" value="1"/>
</dbReference>
<feature type="domain" description="OmpR/PhoB-type" evidence="5">
    <location>
        <begin position="129"/>
        <end position="228"/>
    </location>
</feature>
<dbReference type="RefSeq" id="WP_096609509.1">
    <property type="nucleotide sequence ID" value="NZ_NWVD01000001.1"/>
</dbReference>
<feature type="domain" description="Response regulatory" evidence="4">
    <location>
        <begin position="4"/>
        <end position="117"/>
    </location>
</feature>
<dbReference type="GO" id="GO:0006355">
    <property type="term" value="P:regulation of DNA-templated transcription"/>
    <property type="evidence" value="ECO:0007669"/>
    <property type="project" value="InterPro"/>
</dbReference>
<proteinExistence type="predicted"/>
<dbReference type="SUPFAM" id="SSF52172">
    <property type="entry name" value="CheY-like"/>
    <property type="match status" value="1"/>
</dbReference>
<dbReference type="Proteomes" id="UP000218784">
    <property type="component" value="Unassembled WGS sequence"/>
</dbReference>